<dbReference type="PRINTS" id="PR00385">
    <property type="entry name" value="P450"/>
</dbReference>
<keyword evidence="3 6" id="KW-0349">Heme</keyword>
<evidence type="ECO:0000256" key="2">
    <source>
        <dbReference type="ARBA" id="ARBA00010617"/>
    </source>
</evidence>
<evidence type="ECO:0000256" key="4">
    <source>
        <dbReference type="ARBA" id="ARBA00022723"/>
    </source>
</evidence>
<comment type="caution">
    <text evidence="8">The sequence shown here is derived from an EMBL/GenBank/DDBJ whole genome shotgun (WGS) entry which is preliminary data.</text>
</comment>
<dbReference type="InterPro" id="IPR050121">
    <property type="entry name" value="Cytochrome_P450_monoxygenase"/>
</dbReference>
<dbReference type="STRING" id="490622.A0A395NVE0"/>
<keyword evidence="7" id="KW-0503">Monooxygenase</keyword>
<gene>
    <name evidence="8" type="ORF">TARUN_2216</name>
</gene>
<proteinExistence type="inferred from homology"/>
<dbReference type="InterPro" id="IPR001128">
    <property type="entry name" value="Cyt_P450"/>
</dbReference>
<dbReference type="GO" id="GO:0004497">
    <property type="term" value="F:monooxygenase activity"/>
    <property type="evidence" value="ECO:0007669"/>
    <property type="project" value="UniProtKB-KW"/>
</dbReference>
<dbReference type="AlphaFoldDB" id="A0A395NVE0"/>
<evidence type="ECO:0000256" key="5">
    <source>
        <dbReference type="ARBA" id="ARBA00023004"/>
    </source>
</evidence>
<evidence type="ECO:0000256" key="1">
    <source>
        <dbReference type="ARBA" id="ARBA00001971"/>
    </source>
</evidence>
<evidence type="ECO:0000313" key="8">
    <source>
        <dbReference type="EMBL" id="RFU79994.1"/>
    </source>
</evidence>
<accession>A0A395NVE0</accession>
<dbReference type="EMBL" id="PXOA01000128">
    <property type="protein sequence ID" value="RFU79994.1"/>
    <property type="molecule type" value="Genomic_DNA"/>
</dbReference>
<sequence length="517" mass="59610">MSLYSYSKDHGSTSESPYGLTPYQLLAYWLCVSINRIWFHPLSKFPGPRLYSILSFPHLYYNYVKGTWVRNMPQLHQEYGPIVRIGPNHLSLDGSVAWPQVFAHRGGGKAEFEKLPDFFYPDHGLSIISAPREVHRRMRRQMGHAFSDAALIEQESIITSYVDLLMKRLNERVEESQTFNIIDLFNFTTFDIIGDLVFADPFHSLKNNDYHPWVLSIFNGVRGNAFNRFCRAYPPLRFFTERFTLRDFGTSLETRQLARSKAMARMELGAEPRDGRRDFMTYMMRKTRDGEQGMSDTEILANSPTLVVAGSETTATALSGLFFFLSTNPEAYNALMAEIRSSFANQEDITMRSTATLEYLHACIEETLRMYPPVAEVPPRVSPGDFIDGKFVPAGTRISVYQWVTFRSPANFTDPDCFRPERWLGPTHPRHDAKFVNDNKSAFKPFSHGSRDCIGKNLAYAEMRLIISRILYQFDYAIAQGQSNWQREQRAFMIWDKGPLRVNLMLRKNHQSLSSYI</sequence>
<keyword evidence="4 6" id="KW-0479">Metal-binding</keyword>
<dbReference type="OrthoDB" id="1470350at2759"/>
<dbReference type="PROSITE" id="PS00086">
    <property type="entry name" value="CYTOCHROME_P450"/>
    <property type="match status" value="1"/>
</dbReference>
<keyword evidence="9" id="KW-1185">Reference proteome</keyword>
<evidence type="ECO:0000256" key="7">
    <source>
        <dbReference type="RuleBase" id="RU000461"/>
    </source>
</evidence>
<dbReference type="PRINTS" id="PR00463">
    <property type="entry name" value="EP450I"/>
</dbReference>
<comment type="cofactor">
    <cofactor evidence="1 6">
        <name>heme</name>
        <dbReference type="ChEBI" id="CHEBI:30413"/>
    </cofactor>
</comment>
<dbReference type="GO" id="GO:0020037">
    <property type="term" value="F:heme binding"/>
    <property type="evidence" value="ECO:0007669"/>
    <property type="project" value="InterPro"/>
</dbReference>
<dbReference type="Proteomes" id="UP000266272">
    <property type="component" value="Unassembled WGS sequence"/>
</dbReference>
<dbReference type="CDD" id="cd11058">
    <property type="entry name" value="CYP60B-like"/>
    <property type="match status" value="1"/>
</dbReference>
<feature type="binding site" description="axial binding residue" evidence="6">
    <location>
        <position position="453"/>
    </location>
    <ligand>
        <name>heme</name>
        <dbReference type="ChEBI" id="CHEBI:30413"/>
    </ligand>
    <ligandPart>
        <name>Fe</name>
        <dbReference type="ChEBI" id="CHEBI:18248"/>
    </ligandPart>
</feature>
<dbReference type="Gene3D" id="1.10.630.10">
    <property type="entry name" value="Cytochrome P450"/>
    <property type="match status" value="1"/>
</dbReference>
<comment type="similarity">
    <text evidence="2 7">Belongs to the cytochrome P450 family.</text>
</comment>
<dbReference type="GO" id="GO:0005506">
    <property type="term" value="F:iron ion binding"/>
    <property type="evidence" value="ECO:0007669"/>
    <property type="project" value="InterPro"/>
</dbReference>
<evidence type="ECO:0000256" key="6">
    <source>
        <dbReference type="PIRSR" id="PIRSR602401-1"/>
    </source>
</evidence>
<dbReference type="Pfam" id="PF00067">
    <property type="entry name" value="p450"/>
    <property type="match status" value="1"/>
</dbReference>
<protein>
    <submittedName>
        <fullName evidence="8">Cytochrome p450 3a17</fullName>
    </submittedName>
</protein>
<dbReference type="GO" id="GO:0016705">
    <property type="term" value="F:oxidoreductase activity, acting on paired donors, with incorporation or reduction of molecular oxygen"/>
    <property type="evidence" value="ECO:0007669"/>
    <property type="project" value="InterPro"/>
</dbReference>
<evidence type="ECO:0000313" key="9">
    <source>
        <dbReference type="Proteomes" id="UP000266272"/>
    </source>
</evidence>
<dbReference type="InterPro" id="IPR002401">
    <property type="entry name" value="Cyt_P450_E_grp-I"/>
</dbReference>
<dbReference type="PANTHER" id="PTHR24305">
    <property type="entry name" value="CYTOCHROME P450"/>
    <property type="match status" value="1"/>
</dbReference>
<dbReference type="InterPro" id="IPR017972">
    <property type="entry name" value="Cyt_P450_CS"/>
</dbReference>
<evidence type="ECO:0000256" key="3">
    <source>
        <dbReference type="ARBA" id="ARBA00022617"/>
    </source>
</evidence>
<organism evidence="8 9">
    <name type="scientific">Trichoderma arundinaceum</name>
    <dbReference type="NCBI Taxonomy" id="490622"/>
    <lineage>
        <taxon>Eukaryota</taxon>
        <taxon>Fungi</taxon>
        <taxon>Dikarya</taxon>
        <taxon>Ascomycota</taxon>
        <taxon>Pezizomycotina</taxon>
        <taxon>Sordariomycetes</taxon>
        <taxon>Hypocreomycetidae</taxon>
        <taxon>Hypocreales</taxon>
        <taxon>Hypocreaceae</taxon>
        <taxon>Trichoderma</taxon>
    </lineage>
</organism>
<dbReference type="PANTHER" id="PTHR24305:SF210">
    <property type="entry name" value="CYTOCHROME P450 MONOOXYGENASE ASQL-RELATED"/>
    <property type="match status" value="1"/>
</dbReference>
<keyword evidence="5 6" id="KW-0408">Iron</keyword>
<reference evidence="8 9" key="1">
    <citation type="journal article" date="2018" name="PLoS Pathog.">
        <title>Evolution of structural diversity of trichothecenes, a family of toxins produced by plant pathogenic and entomopathogenic fungi.</title>
        <authorList>
            <person name="Proctor R.H."/>
            <person name="McCormick S.P."/>
            <person name="Kim H.S."/>
            <person name="Cardoza R.E."/>
            <person name="Stanley A.M."/>
            <person name="Lindo L."/>
            <person name="Kelly A."/>
            <person name="Brown D.W."/>
            <person name="Lee T."/>
            <person name="Vaughan M.M."/>
            <person name="Alexander N.J."/>
            <person name="Busman M."/>
            <person name="Gutierrez S."/>
        </authorList>
    </citation>
    <scope>NUCLEOTIDE SEQUENCE [LARGE SCALE GENOMIC DNA]</scope>
    <source>
        <strain evidence="8 9">IBT 40837</strain>
    </source>
</reference>
<dbReference type="InterPro" id="IPR036396">
    <property type="entry name" value="Cyt_P450_sf"/>
</dbReference>
<dbReference type="SUPFAM" id="SSF48264">
    <property type="entry name" value="Cytochrome P450"/>
    <property type="match status" value="1"/>
</dbReference>
<name>A0A395NVE0_TRIAR</name>
<keyword evidence="7" id="KW-0560">Oxidoreductase</keyword>